<evidence type="ECO:0000313" key="2">
    <source>
        <dbReference type="Proteomes" id="UP000325008"/>
    </source>
</evidence>
<dbReference type="OrthoDB" id="2556314at2759"/>
<keyword evidence="2" id="KW-1185">Reference proteome</keyword>
<sequence>MANHQPKRRARVLEQRWYSRRYWMGNDVRRSARQCSFPKVRPTVEGMHPIHHNVRGIVVLGSFLGEPRTIGIKSRTSSMCAPCDPAHLRSELHEDADDLICSTPNHTTAPTLTTTMNFVSALVFLLLAGLGESVVVPRQWNVPLVVMGNYQSGSNLQAGTNNVQTIVNSVNVHGNTNAVSSNSVGTTAATSINQSTTQDDGEDDGLQAAVDATIRHLQTALARSKSRHHIHAHRQ</sequence>
<dbReference type="AlphaFoldDB" id="A0A5C3FVH5"/>
<organism evidence="1 2">
    <name type="scientific">Pseudozyma antarctica</name>
    <name type="common">Yeast</name>
    <name type="synonym">Candida antarctica</name>
    <dbReference type="NCBI Taxonomy" id="84753"/>
    <lineage>
        <taxon>Eukaryota</taxon>
        <taxon>Fungi</taxon>
        <taxon>Dikarya</taxon>
        <taxon>Basidiomycota</taxon>
        <taxon>Ustilaginomycotina</taxon>
        <taxon>Ustilaginomycetes</taxon>
        <taxon>Ustilaginales</taxon>
        <taxon>Ustilaginaceae</taxon>
        <taxon>Moesziomyces</taxon>
    </lineage>
</organism>
<name>A0A5C3FVH5_PSEA2</name>
<reference evidence="1" key="1">
    <citation type="submission" date="2018-03" db="EMBL/GenBank/DDBJ databases">
        <authorList>
            <person name="Guldener U."/>
        </authorList>
    </citation>
    <scope>NUCLEOTIDE SEQUENCE [LARGE SCALE GENOMIC DNA]</scope>
    <source>
        <strain evidence="1">ATCC34888</strain>
    </source>
</reference>
<comment type="caution">
    <text evidence="1">The sequence shown here is derived from an EMBL/GenBank/DDBJ whole genome shotgun (WGS) entry which is preliminary data.</text>
</comment>
<proteinExistence type="predicted"/>
<evidence type="ECO:0000313" key="1">
    <source>
        <dbReference type="EMBL" id="SPO48413.1"/>
    </source>
</evidence>
<dbReference type="EMBL" id="OOIQ01000018">
    <property type="protein sequence ID" value="SPO48413.1"/>
    <property type="molecule type" value="Genomic_DNA"/>
</dbReference>
<dbReference type="Proteomes" id="UP000325008">
    <property type="component" value="Unassembled WGS sequence"/>
</dbReference>
<protein>
    <submittedName>
        <fullName evidence="1">Uncharacterized protein</fullName>
    </submittedName>
</protein>
<gene>
    <name evidence="1" type="ORF">PSANT_06104</name>
</gene>
<accession>A0A5C3FVH5</accession>